<comment type="caution">
    <text evidence="1">The sequence shown here is derived from an EMBL/GenBank/DDBJ whole genome shotgun (WGS) entry which is preliminary data.</text>
</comment>
<proteinExistence type="predicted"/>
<name>A0A4V1IP03_9GAMM</name>
<sequence>MLSPYKIRRATMPIWSVIVNICPVKRALLSLSLRLRTLACYKRDSRYLPKLISQVLLKEQLLYFNVRLLNTKLASLLSA</sequence>
<dbReference type="EMBL" id="NDXW01000001">
    <property type="protein sequence ID" value="RDH45531.1"/>
    <property type="molecule type" value="Genomic_DNA"/>
</dbReference>
<dbReference type="Proteomes" id="UP000257039">
    <property type="component" value="Unassembled WGS sequence"/>
</dbReference>
<reference evidence="1 2" key="1">
    <citation type="submission" date="2017-04" db="EMBL/GenBank/DDBJ databases">
        <title>Draft genome sequence of Zooshikella ganghwensis VG4 isolated from Red Sea sediments.</title>
        <authorList>
            <person name="Rehman Z."/>
            <person name="Alam I."/>
            <person name="Kamau A."/>
            <person name="Bajic V."/>
            <person name="Leiknes T."/>
        </authorList>
    </citation>
    <scope>NUCLEOTIDE SEQUENCE [LARGE SCALE GENOMIC DNA]</scope>
    <source>
        <strain evidence="1 2">VG4</strain>
    </source>
</reference>
<evidence type="ECO:0000313" key="2">
    <source>
        <dbReference type="Proteomes" id="UP000257039"/>
    </source>
</evidence>
<dbReference type="AlphaFoldDB" id="A0A4V1IP03"/>
<evidence type="ECO:0000313" key="1">
    <source>
        <dbReference type="EMBL" id="RDH45531.1"/>
    </source>
</evidence>
<gene>
    <name evidence="1" type="ORF">B9G39_19905</name>
</gene>
<accession>A0A4V1IP03</accession>
<protein>
    <submittedName>
        <fullName evidence="1">Uncharacterized protein</fullName>
    </submittedName>
</protein>
<organism evidence="1 2">
    <name type="scientific">Zooshikella ganghwensis</name>
    <dbReference type="NCBI Taxonomy" id="202772"/>
    <lineage>
        <taxon>Bacteria</taxon>
        <taxon>Pseudomonadati</taxon>
        <taxon>Pseudomonadota</taxon>
        <taxon>Gammaproteobacteria</taxon>
        <taxon>Oceanospirillales</taxon>
        <taxon>Zooshikellaceae</taxon>
        <taxon>Zooshikella</taxon>
    </lineage>
</organism>
<keyword evidence="2" id="KW-1185">Reference proteome</keyword>